<dbReference type="AlphaFoldDB" id="A0A8S8XHB9"/>
<evidence type="ECO:0000313" key="2">
    <source>
        <dbReference type="Proteomes" id="UP000681075"/>
    </source>
</evidence>
<dbReference type="RefSeq" id="WP_420244206.1">
    <property type="nucleotide sequence ID" value="NZ_BOPV01000001.1"/>
</dbReference>
<sequence>MARETVYVVQAYVAGRGNGLKAETAVPCKTADAARKMAERLGQTKLGVIAFANSGDQELGEYDDEPVVLFQTGRVPEQFER</sequence>
<reference evidence="1" key="1">
    <citation type="submission" date="2021-02" db="EMBL/GenBank/DDBJ databases">
        <title>Genome sequence of Rhodospirillales sp. strain TMPK1 isolated from soil.</title>
        <authorList>
            <person name="Nakai R."/>
            <person name="Kusada H."/>
            <person name="Tamaki H."/>
        </authorList>
    </citation>
    <scope>NUCLEOTIDE SEQUENCE</scope>
    <source>
        <strain evidence="1">TMPK1</strain>
    </source>
</reference>
<organism evidence="1 2">
    <name type="scientific">Roseiterribacter gracilis</name>
    <dbReference type="NCBI Taxonomy" id="2812848"/>
    <lineage>
        <taxon>Bacteria</taxon>
        <taxon>Pseudomonadati</taxon>
        <taxon>Pseudomonadota</taxon>
        <taxon>Alphaproteobacteria</taxon>
        <taxon>Rhodospirillales</taxon>
        <taxon>Roseiterribacteraceae</taxon>
        <taxon>Roseiterribacter</taxon>
    </lineage>
</organism>
<comment type="caution">
    <text evidence="1">The sequence shown here is derived from an EMBL/GenBank/DDBJ whole genome shotgun (WGS) entry which is preliminary data.</text>
</comment>
<accession>A0A8S8XHB9</accession>
<dbReference type="EMBL" id="BOPV01000001">
    <property type="protein sequence ID" value="GIL40937.1"/>
    <property type="molecule type" value="Genomic_DNA"/>
</dbReference>
<proteinExistence type="predicted"/>
<gene>
    <name evidence="1" type="ORF">TMPK1_31740</name>
</gene>
<dbReference type="Proteomes" id="UP000681075">
    <property type="component" value="Unassembled WGS sequence"/>
</dbReference>
<keyword evidence="2" id="KW-1185">Reference proteome</keyword>
<evidence type="ECO:0000313" key="1">
    <source>
        <dbReference type="EMBL" id="GIL40937.1"/>
    </source>
</evidence>
<protein>
    <submittedName>
        <fullName evidence="1">Uncharacterized protein</fullName>
    </submittedName>
</protein>
<name>A0A8S8XHB9_9PROT</name>